<sequence>MVALATRAAAWQQRNSSARRPSRHRHEHQATAGRVEKLRPMMAPGDASRRHAAALVEKFLSMALAAPTTSPQREHQLVAGEAFLGRKAHADRRHG</sequence>
<dbReference type="EMBL" id="AP014962">
    <property type="protein sequence ID" value="BAS95856.1"/>
    <property type="molecule type" value="Genomic_DNA"/>
</dbReference>
<evidence type="ECO:0000256" key="1">
    <source>
        <dbReference type="SAM" id="MobiDB-lite"/>
    </source>
</evidence>
<dbReference type="Proteomes" id="UP000059680">
    <property type="component" value="Chromosome 6"/>
</dbReference>
<dbReference type="PaxDb" id="39947-A0A0P0WRL7"/>
<keyword evidence="3" id="KW-1185">Reference proteome</keyword>
<evidence type="ECO:0000313" key="2">
    <source>
        <dbReference type="EMBL" id="BAS95856.1"/>
    </source>
</evidence>
<gene>
    <name evidence="2" type="ordered locus">Os06g0117000</name>
    <name evidence="2" type="ORF">OSNPB_060117000</name>
</gene>
<dbReference type="AlphaFoldDB" id="A0A0P0WRL7"/>
<organism evidence="2 3">
    <name type="scientific">Oryza sativa subsp. japonica</name>
    <name type="common">Rice</name>
    <dbReference type="NCBI Taxonomy" id="39947"/>
    <lineage>
        <taxon>Eukaryota</taxon>
        <taxon>Viridiplantae</taxon>
        <taxon>Streptophyta</taxon>
        <taxon>Embryophyta</taxon>
        <taxon>Tracheophyta</taxon>
        <taxon>Spermatophyta</taxon>
        <taxon>Magnoliopsida</taxon>
        <taxon>Liliopsida</taxon>
        <taxon>Poales</taxon>
        <taxon>Poaceae</taxon>
        <taxon>BOP clade</taxon>
        <taxon>Oryzoideae</taxon>
        <taxon>Oryzeae</taxon>
        <taxon>Oryzinae</taxon>
        <taxon>Oryza</taxon>
        <taxon>Oryza sativa</taxon>
    </lineage>
</organism>
<evidence type="ECO:0000313" key="3">
    <source>
        <dbReference type="Proteomes" id="UP000059680"/>
    </source>
</evidence>
<protein>
    <submittedName>
        <fullName evidence="2">Os06g0117000 protein</fullName>
    </submittedName>
</protein>
<dbReference type="InParanoid" id="A0A0P0WRL7"/>
<reference evidence="2 3" key="3">
    <citation type="journal article" date="2013" name="Rice">
        <title>Improvement of the Oryza sativa Nipponbare reference genome using next generation sequence and optical map data.</title>
        <authorList>
            <person name="Kawahara Y."/>
            <person name="de la Bastide M."/>
            <person name="Hamilton J.P."/>
            <person name="Kanamori H."/>
            <person name="McCombie W.R."/>
            <person name="Ouyang S."/>
            <person name="Schwartz D.C."/>
            <person name="Tanaka T."/>
            <person name="Wu J."/>
            <person name="Zhou S."/>
            <person name="Childs K.L."/>
            <person name="Davidson R.M."/>
            <person name="Lin H."/>
            <person name="Quesada-Ocampo L."/>
            <person name="Vaillancourt B."/>
            <person name="Sakai H."/>
            <person name="Lee S.S."/>
            <person name="Kim J."/>
            <person name="Numa H."/>
            <person name="Itoh T."/>
            <person name="Buell C.R."/>
            <person name="Matsumoto T."/>
        </authorList>
    </citation>
    <scope>NUCLEOTIDE SEQUENCE [LARGE SCALE GENOMIC DNA]</scope>
    <source>
        <strain evidence="3">cv. Nipponbare</strain>
    </source>
</reference>
<reference evidence="2 3" key="2">
    <citation type="journal article" date="2013" name="Plant Cell Physiol.">
        <title>Rice Annotation Project Database (RAP-DB): an integrative and interactive database for rice genomics.</title>
        <authorList>
            <person name="Sakai H."/>
            <person name="Lee S.S."/>
            <person name="Tanaka T."/>
            <person name="Numa H."/>
            <person name="Kim J."/>
            <person name="Kawahara Y."/>
            <person name="Wakimoto H."/>
            <person name="Yang C.C."/>
            <person name="Iwamoto M."/>
            <person name="Abe T."/>
            <person name="Yamada Y."/>
            <person name="Muto A."/>
            <person name="Inokuchi H."/>
            <person name="Ikemura T."/>
            <person name="Matsumoto T."/>
            <person name="Sasaki T."/>
            <person name="Itoh T."/>
        </authorList>
    </citation>
    <scope>NUCLEOTIDE SEQUENCE [LARGE SCALE GENOMIC DNA]</scope>
    <source>
        <strain evidence="3">cv. Nipponbare</strain>
    </source>
</reference>
<accession>A0A0P0WRL7</accession>
<reference evidence="3" key="1">
    <citation type="journal article" date="2005" name="Nature">
        <title>The map-based sequence of the rice genome.</title>
        <authorList>
            <consortium name="International rice genome sequencing project (IRGSP)"/>
            <person name="Matsumoto T."/>
            <person name="Wu J."/>
            <person name="Kanamori H."/>
            <person name="Katayose Y."/>
            <person name="Fujisawa M."/>
            <person name="Namiki N."/>
            <person name="Mizuno H."/>
            <person name="Yamamoto K."/>
            <person name="Antonio B.A."/>
            <person name="Baba T."/>
            <person name="Sakata K."/>
            <person name="Nagamura Y."/>
            <person name="Aoki H."/>
            <person name="Arikawa K."/>
            <person name="Arita K."/>
            <person name="Bito T."/>
            <person name="Chiden Y."/>
            <person name="Fujitsuka N."/>
            <person name="Fukunaka R."/>
            <person name="Hamada M."/>
            <person name="Harada C."/>
            <person name="Hayashi A."/>
            <person name="Hijishita S."/>
            <person name="Honda M."/>
            <person name="Hosokawa S."/>
            <person name="Ichikawa Y."/>
            <person name="Idonuma A."/>
            <person name="Iijima M."/>
            <person name="Ikeda M."/>
            <person name="Ikeno M."/>
            <person name="Ito K."/>
            <person name="Ito S."/>
            <person name="Ito T."/>
            <person name="Ito Y."/>
            <person name="Ito Y."/>
            <person name="Iwabuchi A."/>
            <person name="Kamiya K."/>
            <person name="Karasawa W."/>
            <person name="Kurita K."/>
            <person name="Katagiri S."/>
            <person name="Kikuta A."/>
            <person name="Kobayashi H."/>
            <person name="Kobayashi N."/>
            <person name="Machita K."/>
            <person name="Maehara T."/>
            <person name="Masukawa M."/>
            <person name="Mizubayashi T."/>
            <person name="Mukai Y."/>
            <person name="Nagasaki H."/>
            <person name="Nagata Y."/>
            <person name="Naito S."/>
            <person name="Nakashima M."/>
            <person name="Nakama Y."/>
            <person name="Nakamichi Y."/>
            <person name="Nakamura M."/>
            <person name="Meguro A."/>
            <person name="Negishi M."/>
            <person name="Ohta I."/>
            <person name="Ohta T."/>
            <person name="Okamoto M."/>
            <person name="Ono N."/>
            <person name="Saji S."/>
            <person name="Sakaguchi M."/>
            <person name="Sakai K."/>
            <person name="Shibata M."/>
            <person name="Shimokawa T."/>
            <person name="Song J."/>
            <person name="Takazaki Y."/>
            <person name="Terasawa K."/>
            <person name="Tsugane M."/>
            <person name="Tsuji K."/>
            <person name="Ueda S."/>
            <person name="Waki K."/>
            <person name="Yamagata H."/>
            <person name="Yamamoto M."/>
            <person name="Yamamoto S."/>
            <person name="Yamane H."/>
            <person name="Yoshiki S."/>
            <person name="Yoshihara R."/>
            <person name="Yukawa K."/>
            <person name="Zhong H."/>
            <person name="Yano M."/>
            <person name="Yuan Q."/>
            <person name="Ouyang S."/>
            <person name="Liu J."/>
            <person name="Jones K.M."/>
            <person name="Gansberger K."/>
            <person name="Moffat K."/>
            <person name="Hill J."/>
            <person name="Bera J."/>
            <person name="Fadrosh D."/>
            <person name="Jin S."/>
            <person name="Johri S."/>
            <person name="Kim M."/>
            <person name="Overton L."/>
            <person name="Reardon M."/>
            <person name="Tsitrin T."/>
            <person name="Vuong H."/>
            <person name="Weaver B."/>
            <person name="Ciecko A."/>
            <person name="Tallon L."/>
            <person name="Jackson J."/>
            <person name="Pai G."/>
            <person name="Aken S.V."/>
            <person name="Utterback T."/>
            <person name="Reidmuller S."/>
            <person name="Feldblyum T."/>
            <person name="Hsiao J."/>
            <person name="Zismann V."/>
            <person name="Iobst S."/>
            <person name="de Vazeille A.R."/>
            <person name="Buell C.R."/>
            <person name="Ying K."/>
            <person name="Li Y."/>
            <person name="Lu T."/>
            <person name="Huang Y."/>
            <person name="Zhao Q."/>
            <person name="Feng Q."/>
            <person name="Zhang L."/>
            <person name="Zhu J."/>
            <person name="Weng Q."/>
            <person name="Mu J."/>
            <person name="Lu Y."/>
            <person name="Fan D."/>
            <person name="Liu Y."/>
            <person name="Guan J."/>
            <person name="Zhang Y."/>
            <person name="Yu S."/>
            <person name="Liu X."/>
            <person name="Zhang Y."/>
            <person name="Hong G."/>
            <person name="Han B."/>
            <person name="Choisne N."/>
            <person name="Demange N."/>
            <person name="Orjeda G."/>
            <person name="Samain S."/>
            <person name="Cattolico L."/>
            <person name="Pelletier E."/>
            <person name="Couloux A."/>
            <person name="Segurens B."/>
            <person name="Wincker P."/>
            <person name="D'Hont A."/>
            <person name="Scarpelli C."/>
            <person name="Weissenbach J."/>
            <person name="Salanoubat M."/>
            <person name="Quetier F."/>
            <person name="Yu Y."/>
            <person name="Kim H.R."/>
            <person name="Rambo T."/>
            <person name="Currie J."/>
            <person name="Collura K."/>
            <person name="Luo M."/>
            <person name="Yang T."/>
            <person name="Ammiraju J.S.S."/>
            <person name="Engler F."/>
            <person name="Soderlund C."/>
            <person name="Wing R.A."/>
            <person name="Palmer L.E."/>
            <person name="de la Bastide M."/>
            <person name="Spiegel L."/>
            <person name="Nascimento L."/>
            <person name="Zutavern T."/>
            <person name="O'Shaughnessy A."/>
            <person name="Dike S."/>
            <person name="Dedhia N."/>
            <person name="Preston R."/>
            <person name="Balija V."/>
            <person name="McCombie W.R."/>
            <person name="Chow T."/>
            <person name="Chen H."/>
            <person name="Chung M."/>
            <person name="Chen C."/>
            <person name="Shaw J."/>
            <person name="Wu H."/>
            <person name="Hsiao K."/>
            <person name="Chao Y."/>
            <person name="Chu M."/>
            <person name="Cheng C."/>
            <person name="Hour A."/>
            <person name="Lee P."/>
            <person name="Lin S."/>
            <person name="Lin Y."/>
            <person name="Liou J."/>
            <person name="Liu S."/>
            <person name="Hsing Y."/>
            <person name="Raghuvanshi S."/>
            <person name="Mohanty A."/>
            <person name="Bharti A.K."/>
            <person name="Gaur A."/>
            <person name="Gupta V."/>
            <person name="Kumar D."/>
            <person name="Ravi V."/>
            <person name="Vij S."/>
            <person name="Kapur A."/>
            <person name="Khurana P."/>
            <person name="Khurana P."/>
            <person name="Khurana J.P."/>
            <person name="Tyagi A.K."/>
            <person name="Gaikwad K."/>
            <person name="Singh A."/>
            <person name="Dalal V."/>
            <person name="Srivastava S."/>
            <person name="Dixit A."/>
            <person name="Pal A.K."/>
            <person name="Ghazi I.A."/>
            <person name="Yadav M."/>
            <person name="Pandit A."/>
            <person name="Bhargava A."/>
            <person name="Sureshbabu K."/>
            <person name="Batra K."/>
            <person name="Sharma T.R."/>
            <person name="Mohapatra T."/>
            <person name="Singh N.K."/>
            <person name="Messing J."/>
            <person name="Nelson A.B."/>
            <person name="Fuks G."/>
            <person name="Kavchok S."/>
            <person name="Keizer G."/>
            <person name="Linton E."/>
            <person name="Llaca V."/>
            <person name="Song R."/>
            <person name="Tanyolac B."/>
            <person name="Young S."/>
            <person name="Ho-Il K."/>
            <person name="Hahn J.H."/>
            <person name="Sangsakoo G."/>
            <person name="Vanavichit A."/>
            <person name="de Mattos Luiz.A.T."/>
            <person name="Zimmer P.D."/>
            <person name="Malone G."/>
            <person name="Dellagostin O."/>
            <person name="de Oliveira A.C."/>
            <person name="Bevan M."/>
            <person name="Bancroft I."/>
            <person name="Minx P."/>
            <person name="Cordum H."/>
            <person name="Wilson R."/>
            <person name="Cheng Z."/>
            <person name="Jin W."/>
            <person name="Jiang J."/>
            <person name="Leong S.A."/>
            <person name="Iwama H."/>
            <person name="Gojobori T."/>
            <person name="Itoh T."/>
            <person name="Niimura Y."/>
            <person name="Fujii Y."/>
            <person name="Habara T."/>
            <person name="Sakai H."/>
            <person name="Sato Y."/>
            <person name="Wilson G."/>
            <person name="Kumar K."/>
            <person name="McCouch S."/>
            <person name="Juretic N."/>
            <person name="Hoen D."/>
            <person name="Wright S."/>
            <person name="Bruskiewich R."/>
            <person name="Bureau T."/>
            <person name="Miyao A."/>
            <person name="Hirochika H."/>
            <person name="Nishikawa T."/>
            <person name="Kadowaki K."/>
            <person name="Sugiura M."/>
            <person name="Burr B."/>
            <person name="Sasaki T."/>
        </authorList>
    </citation>
    <scope>NUCLEOTIDE SEQUENCE [LARGE SCALE GENOMIC DNA]</scope>
    <source>
        <strain evidence="3">cv. Nipponbare</strain>
    </source>
</reference>
<name>A0A0P0WRL7_ORYSJ</name>
<proteinExistence type="predicted"/>
<feature type="region of interest" description="Disordered" evidence="1">
    <location>
        <begin position="1"/>
        <end position="32"/>
    </location>
</feature>